<dbReference type="PANTHER" id="PTHR13439:SF0">
    <property type="entry name" value="TOPOISOMERASE I DAMAGE AFFECTED PROTEIN 4"/>
    <property type="match status" value="1"/>
</dbReference>
<keyword evidence="2 5" id="KW-0812">Transmembrane</keyword>
<feature type="transmembrane region" description="Helical" evidence="6">
    <location>
        <begin position="82"/>
        <end position="100"/>
    </location>
</feature>
<evidence type="ECO:0000256" key="4">
    <source>
        <dbReference type="ARBA" id="ARBA00023136"/>
    </source>
</evidence>
<keyword evidence="9" id="KW-1185">Reference proteome</keyword>
<feature type="domain" description="TLC" evidence="7">
    <location>
        <begin position="77"/>
        <end position="272"/>
    </location>
</feature>
<feature type="transmembrane region" description="Helical" evidence="6">
    <location>
        <begin position="44"/>
        <end position="70"/>
    </location>
</feature>
<dbReference type="GO" id="GO:0016020">
    <property type="term" value="C:membrane"/>
    <property type="evidence" value="ECO:0007669"/>
    <property type="project" value="UniProtKB-SubCell"/>
</dbReference>
<comment type="subcellular location">
    <subcellularLocation>
        <location evidence="1">Membrane</location>
        <topology evidence="1">Multi-pass membrane protein</topology>
    </subcellularLocation>
</comment>
<dbReference type="SMART" id="SM00724">
    <property type="entry name" value="TLC"/>
    <property type="match status" value="1"/>
</dbReference>
<proteinExistence type="predicted"/>
<evidence type="ECO:0000256" key="1">
    <source>
        <dbReference type="ARBA" id="ARBA00004141"/>
    </source>
</evidence>
<accession>A0A8H5LY71</accession>
<gene>
    <name evidence="8" type="ORF">D9758_000750</name>
</gene>
<organism evidence="8 9">
    <name type="scientific">Tetrapyrgos nigripes</name>
    <dbReference type="NCBI Taxonomy" id="182062"/>
    <lineage>
        <taxon>Eukaryota</taxon>
        <taxon>Fungi</taxon>
        <taxon>Dikarya</taxon>
        <taxon>Basidiomycota</taxon>
        <taxon>Agaricomycotina</taxon>
        <taxon>Agaricomycetes</taxon>
        <taxon>Agaricomycetidae</taxon>
        <taxon>Agaricales</taxon>
        <taxon>Marasmiineae</taxon>
        <taxon>Marasmiaceae</taxon>
        <taxon>Tetrapyrgos</taxon>
    </lineage>
</organism>
<evidence type="ECO:0000313" key="9">
    <source>
        <dbReference type="Proteomes" id="UP000559256"/>
    </source>
</evidence>
<protein>
    <recommendedName>
        <fullName evidence="7">TLC domain-containing protein</fullName>
    </recommendedName>
</protein>
<dbReference type="OrthoDB" id="10266980at2759"/>
<dbReference type="PROSITE" id="PS50922">
    <property type="entry name" value="TLC"/>
    <property type="match status" value="1"/>
</dbReference>
<evidence type="ECO:0000256" key="2">
    <source>
        <dbReference type="ARBA" id="ARBA00022692"/>
    </source>
</evidence>
<dbReference type="PANTHER" id="PTHR13439">
    <property type="entry name" value="CT120 PROTEIN"/>
    <property type="match status" value="1"/>
</dbReference>
<evidence type="ECO:0000256" key="6">
    <source>
        <dbReference type="SAM" id="Phobius"/>
    </source>
</evidence>
<dbReference type="GO" id="GO:0055088">
    <property type="term" value="P:lipid homeostasis"/>
    <property type="evidence" value="ECO:0007669"/>
    <property type="project" value="TreeGrafter"/>
</dbReference>
<dbReference type="AlphaFoldDB" id="A0A8H5LY71"/>
<evidence type="ECO:0000256" key="5">
    <source>
        <dbReference type="PROSITE-ProRule" id="PRU00205"/>
    </source>
</evidence>
<keyword evidence="4 5" id="KW-0472">Membrane</keyword>
<dbReference type="Proteomes" id="UP000559256">
    <property type="component" value="Unassembled WGS sequence"/>
</dbReference>
<dbReference type="Pfam" id="PF03798">
    <property type="entry name" value="TRAM_LAG1_CLN8"/>
    <property type="match status" value="1"/>
</dbReference>
<evidence type="ECO:0000259" key="7">
    <source>
        <dbReference type="PROSITE" id="PS50922"/>
    </source>
</evidence>
<reference evidence="8 9" key="1">
    <citation type="journal article" date="2020" name="ISME J.">
        <title>Uncovering the hidden diversity of litter-decomposition mechanisms in mushroom-forming fungi.</title>
        <authorList>
            <person name="Floudas D."/>
            <person name="Bentzer J."/>
            <person name="Ahren D."/>
            <person name="Johansson T."/>
            <person name="Persson P."/>
            <person name="Tunlid A."/>
        </authorList>
    </citation>
    <scope>NUCLEOTIDE SEQUENCE [LARGE SCALE GENOMIC DNA]</scope>
    <source>
        <strain evidence="8 9">CBS 291.85</strain>
    </source>
</reference>
<evidence type="ECO:0000256" key="3">
    <source>
        <dbReference type="ARBA" id="ARBA00022989"/>
    </source>
</evidence>
<sequence>MDSLLDKTVVLFSSTPPPIHYLTQKLTPISLSLGLSTFPPYLPVFLWSFCLFLAVHQVLAPLICSLTVNGWATMGRRARNNWSIHIVSQIHALIIVPLALRCLDSPETAADRVYGIDYESSIVAAVASAYFVWDTLDAIVNFTDLGFVVHGAACSAIYLMSFTPFLAYYASRCLLWEASTIFLNNHWFLDKTGRTGSPLQLINGVFLLLTFFGVRIVYGGMVSYDFYHSIYQVKDEIPFIYVVVYAGGNVVLNLLNWFWFTKMITALEKRFTAESKTA</sequence>
<comment type="caution">
    <text evidence="8">The sequence shown here is derived from an EMBL/GenBank/DDBJ whole genome shotgun (WGS) entry which is preliminary data.</text>
</comment>
<feature type="transmembrane region" description="Helical" evidence="6">
    <location>
        <begin position="201"/>
        <end position="218"/>
    </location>
</feature>
<feature type="transmembrane region" description="Helical" evidence="6">
    <location>
        <begin position="145"/>
        <end position="163"/>
    </location>
</feature>
<feature type="transmembrane region" description="Helical" evidence="6">
    <location>
        <begin position="238"/>
        <end position="260"/>
    </location>
</feature>
<evidence type="ECO:0000313" key="8">
    <source>
        <dbReference type="EMBL" id="KAF5373927.1"/>
    </source>
</evidence>
<dbReference type="GO" id="GO:0005783">
    <property type="term" value="C:endoplasmic reticulum"/>
    <property type="evidence" value="ECO:0007669"/>
    <property type="project" value="TreeGrafter"/>
</dbReference>
<dbReference type="InterPro" id="IPR050846">
    <property type="entry name" value="TLCD"/>
</dbReference>
<keyword evidence="3 6" id="KW-1133">Transmembrane helix</keyword>
<name>A0A8H5LY71_9AGAR</name>
<dbReference type="EMBL" id="JAACJM010000003">
    <property type="protein sequence ID" value="KAF5373927.1"/>
    <property type="molecule type" value="Genomic_DNA"/>
</dbReference>
<dbReference type="InterPro" id="IPR006634">
    <property type="entry name" value="TLC-dom"/>
</dbReference>